<dbReference type="InterPro" id="IPR002543">
    <property type="entry name" value="FtsK_dom"/>
</dbReference>
<dbReference type="Gene3D" id="3.40.50.300">
    <property type="entry name" value="P-loop containing nucleotide triphosphate hydrolases"/>
    <property type="match status" value="1"/>
</dbReference>
<keyword evidence="4" id="KW-0131">Cell cycle</keyword>
<organism evidence="4 5">
    <name type="scientific">Virgibacillus halodenitrificans</name>
    <name type="common">Bacillus halodenitrificans</name>
    <dbReference type="NCBI Taxonomy" id="1482"/>
    <lineage>
        <taxon>Bacteria</taxon>
        <taxon>Bacillati</taxon>
        <taxon>Bacillota</taxon>
        <taxon>Bacilli</taxon>
        <taxon>Bacillales</taxon>
        <taxon>Bacillaceae</taxon>
        <taxon>Virgibacillus</taxon>
    </lineage>
</organism>
<evidence type="ECO:0000313" key="5">
    <source>
        <dbReference type="Proteomes" id="UP000621631"/>
    </source>
</evidence>
<evidence type="ECO:0000256" key="1">
    <source>
        <dbReference type="PROSITE-ProRule" id="PRU00289"/>
    </source>
</evidence>
<evidence type="ECO:0000313" key="4">
    <source>
        <dbReference type="EMBL" id="MBD1224027.1"/>
    </source>
</evidence>
<dbReference type="EMBL" id="JACWEZ010000012">
    <property type="protein sequence ID" value="MBD1224027.1"/>
    <property type="molecule type" value="Genomic_DNA"/>
</dbReference>
<keyword evidence="2" id="KW-1133">Transmembrane helix</keyword>
<gene>
    <name evidence="4" type="ORF">IC602_15575</name>
</gene>
<feature type="domain" description="FtsK" evidence="3">
    <location>
        <begin position="196"/>
        <end position="387"/>
    </location>
</feature>
<keyword evidence="1" id="KW-0547">Nucleotide-binding</keyword>
<keyword evidence="2" id="KW-0472">Membrane</keyword>
<protein>
    <submittedName>
        <fullName evidence="4">Cell division protein FtsK</fullName>
    </submittedName>
</protein>
<comment type="caution">
    <text evidence="4">The sequence shown here is derived from an EMBL/GenBank/DDBJ whole genome shotgun (WGS) entry which is preliminary data.</text>
</comment>
<keyword evidence="5" id="KW-1185">Reference proteome</keyword>
<reference evidence="4 5" key="1">
    <citation type="submission" date="2020-09" db="EMBL/GenBank/DDBJ databases">
        <title>Draft Genome Sequences of Oil-Oxidizing Bacteria Halomonas titanicae, Marinobacter lutaoensis, and Virgibacillus halodenitrificans Isolated from Highly Saline Environments.</title>
        <authorList>
            <person name="Grouzdev D.S."/>
            <person name="Sokolova D.S."/>
            <person name="Semenova E.M."/>
            <person name="Borzenkov I.A."/>
            <person name="Bidzhieva S.K."/>
            <person name="Poltaraus A.B."/>
            <person name="Nazina T.N."/>
        </authorList>
    </citation>
    <scope>NUCLEOTIDE SEQUENCE [LARGE SCALE GENOMIC DNA]</scope>
    <source>
        <strain evidence="4 5">VKM B-3472D</strain>
    </source>
</reference>
<feature type="transmembrane region" description="Helical" evidence="2">
    <location>
        <begin position="21"/>
        <end position="44"/>
    </location>
</feature>
<dbReference type="InterPro" id="IPR027417">
    <property type="entry name" value="P-loop_NTPase"/>
</dbReference>
<feature type="transmembrane region" description="Helical" evidence="2">
    <location>
        <begin position="50"/>
        <end position="69"/>
    </location>
</feature>
<keyword evidence="2" id="KW-0812">Transmembrane</keyword>
<feature type="binding site" evidence="1">
    <location>
        <begin position="216"/>
        <end position="223"/>
    </location>
    <ligand>
        <name>ATP</name>
        <dbReference type="ChEBI" id="CHEBI:30616"/>
    </ligand>
</feature>
<accession>A0ABR7VTF4</accession>
<evidence type="ECO:0000256" key="2">
    <source>
        <dbReference type="SAM" id="Phobius"/>
    </source>
</evidence>
<name>A0ABR7VTF4_VIRHA</name>
<dbReference type="Pfam" id="PF01580">
    <property type="entry name" value="FtsK_SpoIIIE"/>
    <property type="match status" value="1"/>
</dbReference>
<sequence>MLIRNRNISTSRILNGIYVNTTLILLTGFTLMISIIDSLLNIGFTKYSNPFLITIIFSIITVQTLIWMIRNKGYRGIKYSFIHYSTVMNLRKAFLDSKYYNIRFHLNKKIAQLPKIKIDFEKGLSIGKLYIENIQLDKDLSSSNISFALNKYVVERSYLSRDEKYFIFEIYDSNINRQLTFENLEEFQEYSSKTKEQHLFIDKFTDIPMHSSLIAGQSGSGKTYALYTLVLQMLLKKDLYNLYFADPKNSSLAVIGEEIASNNTASNFDEIIDLLKTFNELMDNRKADMKDKLNSRLEATYVHFGYSAHVLMFDEFASFQTILQSMEKKKRDEVMKLISQVVLQGRQLGFFIWFVMQKSDSNLLPTYIRENLPVKFVIGNSEKQTYITAFGPGINIKEKGFQLGEGLFTCPIIANNPKICHFSYLDFDIFEAIRKLR</sequence>
<keyword evidence="1" id="KW-0067">ATP-binding</keyword>
<dbReference type="Proteomes" id="UP000621631">
    <property type="component" value="Unassembled WGS sequence"/>
</dbReference>
<dbReference type="SUPFAM" id="SSF52540">
    <property type="entry name" value="P-loop containing nucleoside triphosphate hydrolases"/>
    <property type="match status" value="1"/>
</dbReference>
<proteinExistence type="predicted"/>
<evidence type="ECO:0000259" key="3">
    <source>
        <dbReference type="PROSITE" id="PS50901"/>
    </source>
</evidence>
<dbReference type="PROSITE" id="PS50901">
    <property type="entry name" value="FTSK"/>
    <property type="match status" value="1"/>
</dbReference>
<keyword evidence="4" id="KW-0132">Cell division</keyword>
<dbReference type="GO" id="GO:0051301">
    <property type="term" value="P:cell division"/>
    <property type="evidence" value="ECO:0007669"/>
    <property type="project" value="UniProtKB-KW"/>
</dbReference>